<dbReference type="KEGG" id="rms:RMA_0714"/>
<evidence type="ECO:0000313" key="3">
    <source>
        <dbReference type="Proteomes" id="UP000001311"/>
    </source>
</evidence>
<name>A8F1S8_RICM5</name>
<dbReference type="InterPro" id="IPR025272">
    <property type="entry name" value="SocA_Panacea"/>
</dbReference>
<dbReference type="HOGENOM" id="CLU_110683_4_0_5"/>
<dbReference type="RefSeq" id="WP_012152839.1">
    <property type="nucleotide sequence ID" value="NC_009900.1"/>
</dbReference>
<protein>
    <submittedName>
        <fullName evidence="2">Phage-associated protein</fullName>
    </submittedName>
</protein>
<dbReference type="Proteomes" id="UP000001311">
    <property type="component" value="Chromosome"/>
</dbReference>
<evidence type="ECO:0000259" key="1">
    <source>
        <dbReference type="Pfam" id="PF13274"/>
    </source>
</evidence>
<accession>A8F1S8</accession>
<organism evidence="2 3">
    <name type="scientific">Rickettsia massiliae (strain Mtu5)</name>
    <dbReference type="NCBI Taxonomy" id="416276"/>
    <lineage>
        <taxon>Bacteria</taxon>
        <taxon>Pseudomonadati</taxon>
        <taxon>Pseudomonadota</taxon>
        <taxon>Alphaproteobacteria</taxon>
        <taxon>Rickettsiales</taxon>
        <taxon>Rickettsiaceae</taxon>
        <taxon>Rickettsieae</taxon>
        <taxon>Rickettsia</taxon>
        <taxon>spotted fever group</taxon>
    </lineage>
</organism>
<proteinExistence type="predicted"/>
<keyword evidence="3" id="KW-1185">Reference proteome</keyword>
<gene>
    <name evidence="2" type="ordered locus">RMA_0714</name>
</gene>
<dbReference type="EMBL" id="CP000683">
    <property type="protein sequence ID" value="ABV84864.1"/>
    <property type="molecule type" value="Genomic_DNA"/>
</dbReference>
<dbReference type="AlphaFoldDB" id="A8F1S8"/>
<evidence type="ECO:0000313" key="2">
    <source>
        <dbReference type="EMBL" id="ABV84864.1"/>
    </source>
</evidence>
<reference evidence="2 3" key="1">
    <citation type="journal article" date="2007" name="Genome Res.">
        <title>Lateral gene transfer between obligate intracellular bacteria: evidence from the Rickettsia massiliae genome.</title>
        <authorList>
            <person name="Blanc G."/>
            <person name="Ogata H."/>
            <person name="Robert C."/>
            <person name="Audic S."/>
            <person name="Claverie J.-M."/>
            <person name="Raoult D."/>
        </authorList>
    </citation>
    <scope>NUCLEOTIDE SEQUENCE [LARGE SCALE GENOMIC DNA]</scope>
    <source>
        <strain evidence="3">Mtu5</strain>
    </source>
</reference>
<sequence>MNIKEKDKVLSCFDVANYFLVLVDREAGDSITQLKLQKLIYFAQGIHLALFDKVLFEEEIKAWKHGPVVPALRSIFGSFRDNVIPLPGEIDFAIYTEQQKKLLHKVYSFYGEHSAAYLRNLTHRHSIWYEAIEKADNIITKEKIKEFFKANIINDIKDYILSITKEDIAQIENAEDGWWMNYDSGIPAEDITEYLLKVKKKKEGNKS</sequence>
<dbReference type="Pfam" id="PF13274">
    <property type="entry name" value="SocA_Panacea"/>
    <property type="match status" value="1"/>
</dbReference>
<feature type="domain" description="Antitoxin SocA-like Panacea" evidence="1">
    <location>
        <begin position="36"/>
        <end position="128"/>
    </location>
</feature>